<proteinExistence type="predicted"/>
<keyword evidence="2 6" id="KW-0812">Transmembrane</keyword>
<feature type="region of interest" description="Disordered" evidence="5">
    <location>
        <begin position="99"/>
        <end position="135"/>
    </location>
</feature>
<protein>
    <recommendedName>
        <fullName evidence="9">Metalloprotease</fullName>
    </recommendedName>
</protein>
<feature type="transmembrane region" description="Helical" evidence="6">
    <location>
        <begin position="67"/>
        <end position="90"/>
    </location>
</feature>
<evidence type="ECO:0000256" key="4">
    <source>
        <dbReference type="ARBA" id="ARBA00023136"/>
    </source>
</evidence>
<dbReference type="RefSeq" id="WP_344175602.1">
    <property type="nucleotide sequence ID" value="NZ_BAAANC010000002.1"/>
</dbReference>
<feature type="region of interest" description="Disordered" evidence="5">
    <location>
        <begin position="1"/>
        <end position="63"/>
    </location>
</feature>
<dbReference type="PANTHER" id="PTHR30168">
    <property type="entry name" value="PUTATIVE MEMBRANE PROTEIN YPFJ"/>
    <property type="match status" value="1"/>
</dbReference>
<keyword evidence="8" id="KW-1185">Reference proteome</keyword>
<evidence type="ECO:0000256" key="5">
    <source>
        <dbReference type="SAM" id="MobiDB-lite"/>
    </source>
</evidence>
<accession>A0ABN2B1D6</accession>
<dbReference type="Pfam" id="PF04228">
    <property type="entry name" value="Zn_peptidase"/>
    <property type="match status" value="1"/>
</dbReference>
<gene>
    <name evidence="7" type="ORF">GCM10009741_37540</name>
</gene>
<dbReference type="Proteomes" id="UP001500363">
    <property type="component" value="Unassembled WGS sequence"/>
</dbReference>
<organism evidence="7 8">
    <name type="scientific">Kribbella lupini</name>
    <dbReference type="NCBI Taxonomy" id="291602"/>
    <lineage>
        <taxon>Bacteria</taxon>
        <taxon>Bacillati</taxon>
        <taxon>Actinomycetota</taxon>
        <taxon>Actinomycetes</taxon>
        <taxon>Propionibacteriales</taxon>
        <taxon>Kribbellaceae</taxon>
        <taxon>Kribbella</taxon>
    </lineage>
</organism>
<keyword evidence="4 6" id="KW-0472">Membrane</keyword>
<evidence type="ECO:0000256" key="3">
    <source>
        <dbReference type="ARBA" id="ARBA00022989"/>
    </source>
</evidence>
<comment type="caution">
    <text evidence="7">The sequence shown here is derived from an EMBL/GenBank/DDBJ whole genome shotgun (WGS) entry which is preliminary data.</text>
</comment>
<evidence type="ECO:0000256" key="6">
    <source>
        <dbReference type="SAM" id="Phobius"/>
    </source>
</evidence>
<name>A0ABN2B1D6_9ACTN</name>
<comment type="subcellular location">
    <subcellularLocation>
        <location evidence="1">Membrane</location>
        <topology evidence="1">Single-pass membrane protein</topology>
    </subcellularLocation>
</comment>
<sequence>MSDQDWSASPGAPPPGPMPDGSIPIYASYPLPGTPGGGPALPQVGWGPEFGSGGRIRHGGPPRKRRTGLLAGLLLLGGVGALVVITALTLRSGDAPTVAPSYGPGAAPTSATAAPTEPDDSPPGTPGGPGTSQDSAAIVRTDGFYRSGVQKTVNCREPQIALSTAGAVQTYYANLIGCLNRAWTPVVRAGQDQYAAPRVLFWAGTVLSPCTSSSPTSFYCSANRTLYLKFEDDIKLWNRASDDANRSFSRMWATYTAGHEFGHHIQQLAGILPAAARLEYDAPDLDARLEVSRRIELQASCLGAAFMGANQASYGITGLDLTIYRRYVEAQTGDENNRGGPRDHGARTSHQYWTAQGFNTVNSASCNTFTASASKVS</sequence>
<evidence type="ECO:0000313" key="8">
    <source>
        <dbReference type="Proteomes" id="UP001500363"/>
    </source>
</evidence>
<evidence type="ECO:0000313" key="7">
    <source>
        <dbReference type="EMBL" id="GAA1531784.1"/>
    </source>
</evidence>
<dbReference type="InterPro" id="IPR007343">
    <property type="entry name" value="Uncharacterised_pept_Zn_put"/>
</dbReference>
<keyword evidence="3 6" id="KW-1133">Transmembrane helix</keyword>
<dbReference type="EMBL" id="BAAANC010000002">
    <property type="protein sequence ID" value="GAA1531784.1"/>
    <property type="molecule type" value="Genomic_DNA"/>
</dbReference>
<evidence type="ECO:0000256" key="2">
    <source>
        <dbReference type="ARBA" id="ARBA00022692"/>
    </source>
</evidence>
<evidence type="ECO:0008006" key="9">
    <source>
        <dbReference type="Google" id="ProtNLM"/>
    </source>
</evidence>
<evidence type="ECO:0000256" key="1">
    <source>
        <dbReference type="ARBA" id="ARBA00004167"/>
    </source>
</evidence>
<dbReference type="PANTHER" id="PTHR30168:SF0">
    <property type="entry name" value="INNER MEMBRANE PROTEIN"/>
    <property type="match status" value="1"/>
</dbReference>
<reference evidence="7 8" key="1">
    <citation type="journal article" date="2019" name="Int. J. Syst. Evol. Microbiol.">
        <title>The Global Catalogue of Microorganisms (GCM) 10K type strain sequencing project: providing services to taxonomists for standard genome sequencing and annotation.</title>
        <authorList>
            <consortium name="The Broad Institute Genomics Platform"/>
            <consortium name="The Broad Institute Genome Sequencing Center for Infectious Disease"/>
            <person name="Wu L."/>
            <person name="Ma J."/>
        </authorList>
    </citation>
    <scope>NUCLEOTIDE SEQUENCE [LARGE SCALE GENOMIC DNA]</scope>
    <source>
        <strain evidence="7 8">JCM 14303</strain>
    </source>
</reference>
<feature type="compositionally biased region" description="Low complexity" evidence="5">
    <location>
        <begin position="103"/>
        <end position="116"/>
    </location>
</feature>